<evidence type="ECO:0000259" key="9">
    <source>
        <dbReference type="PROSITE" id="PS51633"/>
    </source>
</evidence>
<feature type="domain" description="CXC" evidence="9">
    <location>
        <begin position="370"/>
        <end position="480"/>
    </location>
</feature>
<keyword evidence="1" id="KW-0489">Methyltransferase</keyword>
<keyword evidence="4" id="KW-0805">Transcription regulation</keyword>
<evidence type="ECO:0000256" key="4">
    <source>
        <dbReference type="ARBA" id="ARBA00023015"/>
    </source>
</evidence>
<evidence type="ECO:0000256" key="2">
    <source>
        <dbReference type="ARBA" id="ARBA00022679"/>
    </source>
</evidence>
<evidence type="ECO:0000259" key="8">
    <source>
        <dbReference type="PROSITE" id="PS50280"/>
    </source>
</evidence>
<dbReference type="GO" id="GO:0031507">
    <property type="term" value="P:heterochromatin formation"/>
    <property type="evidence" value="ECO:0007669"/>
    <property type="project" value="TreeGrafter"/>
</dbReference>
<dbReference type="SUPFAM" id="SSF82199">
    <property type="entry name" value="SET domain"/>
    <property type="match status" value="1"/>
</dbReference>
<dbReference type="InterPro" id="IPR001214">
    <property type="entry name" value="SET_dom"/>
</dbReference>
<dbReference type="PANTHER" id="PTHR45747">
    <property type="entry name" value="HISTONE-LYSINE N-METHYLTRANSFERASE E(Z)"/>
    <property type="match status" value="1"/>
</dbReference>
<keyword evidence="2" id="KW-0808">Transferase</keyword>
<keyword evidence="3" id="KW-0949">S-adenosyl-L-methionine</keyword>
<dbReference type="GO" id="GO:0003682">
    <property type="term" value="F:chromatin binding"/>
    <property type="evidence" value="ECO:0007669"/>
    <property type="project" value="TreeGrafter"/>
</dbReference>
<evidence type="ECO:0000256" key="7">
    <source>
        <dbReference type="SAM" id="MobiDB-lite"/>
    </source>
</evidence>
<dbReference type="Proteomes" id="UP000807469">
    <property type="component" value="Unassembled WGS sequence"/>
</dbReference>
<reference evidence="10" key="1">
    <citation type="submission" date="2020-11" db="EMBL/GenBank/DDBJ databases">
        <authorList>
            <consortium name="DOE Joint Genome Institute"/>
            <person name="Ahrendt S."/>
            <person name="Riley R."/>
            <person name="Andreopoulos W."/>
            <person name="Labutti K."/>
            <person name="Pangilinan J."/>
            <person name="Ruiz-Duenas F.J."/>
            <person name="Barrasa J.M."/>
            <person name="Sanchez-Garcia M."/>
            <person name="Camarero S."/>
            <person name="Miyauchi S."/>
            <person name="Serrano A."/>
            <person name="Linde D."/>
            <person name="Babiker R."/>
            <person name="Drula E."/>
            <person name="Ayuso-Fernandez I."/>
            <person name="Pacheco R."/>
            <person name="Padilla G."/>
            <person name="Ferreira P."/>
            <person name="Barriuso J."/>
            <person name="Kellner H."/>
            <person name="Castanera R."/>
            <person name="Alfaro M."/>
            <person name="Ramirez L."/>
            <person name="Pisabarro A.G."/>
            <person name="Kuo A."/>
            <person name="Tritt A."/>
            <person name="Lipzen A."/>
            <person name="He G."/>
            <person name="Yan M."/>
            <person name="Ng V."/>
            <person name="Cullen D."/>
            <person name="Martin F."/>
            <person name="Rosso M.-N."/>
            <person name="Henrissat B."/>
            <person name="Hibbett D."/>
            <person name="Martinez A.T."/>
            <person name="Grigoriev I.V."/>
        </authorList>
    </citation>
    <scope>NUCLEOTIDE SEQUENCE</scope>
    <source>
        <strain evidence="10">CIRM-BRFM 674</strain>
    </source>
</reference>
<dbReference type="EMBL" id="MU155378">
    <property type="protein sequence ID" value="KAF9474449.1"/>
    <property type="molecule type" value="Genomic_DNA"/>
</dbReference>
<gene>
    <name evidence="10" type="ORF">BDN70DRAFT_884802</name>
</gene>
<comment type="catalytic activity">
    <reaction evidence="6">
        <text>L-lysyl(27)-[histone H3] + 3 S-adenosyl-L-methionine = N(6),N(6),N(6)-trimethyl-L-lysyl(27)-[histone H3] + 3 S-adenosyl-L-homocysteine + 3 H(+)</text>
        <dbReference type="Rhea" id="RHEA:60292"/>
        <dbReference type="Rhea" id="RHEA-COMP:15535"/>
        <dbReference type="Rhea" id="RHEA-COMP:15548"/>
        <dbReference type="ChEBI" id="CHEBI:15378"/>
        <dbReference type="ChEBI" id="CHEBI:29969"/>
        <dbReference type="ChEBI" id="CHEBI:57856"/>
        <dbReference type="ChEBI" id="CHEBI:59789"/>
        <dbReference type="ChEBI" id="CHEBI:61961"/>
        <dbReference type="EC" id="2.1.1.356"/>
    </reaction>
</comment>
<protein>
    <submittedName>
        <fullName evidence="10">SET domain-containing protein</fullName>
    </submittedName>
</protein>
<accession>A0A9P5YTR5</accession>
<evidence type="ECO:0000256" key="6">
    <source>
        <dbReference type="ARBA" id="ARBA00048568"/>
    </source>
</evidence>
<dbReference type="Gene3D" id="2.170.270.10">
    <property type="entry name" value="SET domain"/>
    <property type="match status" value="1"/>
</dbReference>
<dbReference type="InterPro" id="IPR041355">
    <property type="entry name" value="Pre-SET_CXC"/>
</dbReference>
<evidence type="ECO:0000313" key="10">
    <source>
        <dbReference type="EMBL" id="KAF9474449.1"/>
    </source>
</evidence>
<comment type="caution">
    <text evidence="10">The sequence shown here is derived from an EMBL/GenBank/DDBJ whole genome shotgun (WGS) entry which is preliminary data.</text>
</comment>
<dbReference type="GO" id="GO:0032259">
    <property type="term" value="P:methylation"/>
    <property type="evidence" value="ECO:0007669"/>
    <property type="project" value="UniProtKB-KW"/>
</dbReference>
<dbReference type="PROSITE" id="PS51633">
    <property type="entry name" value="CXC"/>
    <property type="match status" value="1"/>
</dbReference>
<dbReference type="OrthoDB" id="6141102at2759"/>
<dbReference type="InterPro" id="IPR046341">
    <property type="entry name" value="SET_dom_sf"/>
</dbReference>
<dbReference type="GO" id="GO:0005634">
    <property type="term" value="C:nucleus"/>
    <property type="evidence" value="ECO:0007669"/>
    <property type="project" value="TreeGrafter"/>
</dbReference>
<dbReference type="GO" id="GO:0140951">
    <property type="term" value="F:histone H3K27 trimethyltransferase activity"/>
    <property type="evidence" value="ECO:0007669"/>
    <property type="project" value="UniProtKB-EC"/>
</dbReference>
<dbReference type="AlphaFoldDB" id="A0A9P5YTR5"/>
<dbReference type="SMART" id="SM00317">
    <property type="entry name" value="SET"/>
    <property type="match status" value="1"/>
</dbReference>
<evidence type="ECO:0000256" key="5">
    <source>
        <dbReference type="ARBA" id="ARBA00023163"/>
    </source>
</evidence>
<feature type="domain" description="SET" evidence="8">
    <location>
        <begin position="482"/>
        <end position="599"/>
    </location>
</feature>
<dbReference type="PROSITE" id="PS50280">
    <property type="entry name" value="SET"/>
    <property type="match status" value="1"/>
</dbReference>
<feature type="region of interest" description="Disordered" evidence="7">
    <location>
        <begin position="1"/>
        <end position="26"/>
    </location>
</feature>
<name>A0A9P5YTR5_9AGAR</name>
<keyword evidence="11" id="KW-1185">Reference proteome</keyword>
<sequence length="613" mass="69067">MSSVTPVPDSQTKSDSSGASPAKRSTGSFCRSILESTWGEYMSWNAEYCQNTLDNLCTSTYQRSTIPSVDSTPHYASPVTSNTEVFHITDFDDDSATTNSYSTTASHETICEAVKAYSAYDACTPISRNLMHGDDPDYLPFIPFSDDPQYEFEYDNDHHKFLEWQKVRMDPDSEEIISETLRRLTTDHRLSNRDIDTARILPLPTQDINKLRSKRNFSVWSEKRDSAHSPISEKAEMRPRETVKFFLDRFCNNLNCVTSYCPTHLKTRPRRPPAPKLDPSRIPEVLDKPCGLNCFMQPMSNSDTFSTTWTLEDIELLSVTLDYAPDSLPCDLAVICRKPCREVYRHQKSYKPPNQPAQIEKTRQTTYISSKGLRDYDNLDLKGRRFATRLPCQHIGPCDARSKCACFLTKTPCFSRCGCGKSCPRKWKGCSCAKAAKVCGTKKCSCYKALIECDPEVCLSCEAKDMTSDLCRNVGIQRGTFKDTEVRESEWGLGLFITEPCEKGELISEYVGELIYNPTVRSRAGRSNHIGRSYVFDLNRRVSLDSAYAGNVTRYINHGPGPSSANCDTSVFLVNGEHRIGIFAARQIQPGEELFIDYGPNFFGKAKNAESAS</sequence>
<keyword evidence="5" id="KW-0804">Transcription</keyword>
<dbReference type="InterPro" id="IPR026489">
    <property type="entry name" value="CXC_dom"/>
</dbReference>
<organism evidence="10 11">
    <name type="scientific">Pholiota conissans</name>
    <dbReference type="NCBI Taxonomy" id="109636"/>
    <lineage>
        <taxon>Eukaryota</taxon>
        <taxon>Fungi</taxon>
        <taxon>Dikarya</taxon>
        <taxon>Basidiomycota</taxon>
        <taxon>Agaricomycotina</taxon>
        <taxon>Agaricomycetes</taxon>
        <taxon>Agaricomycetidae</taxon>
        <taxon>Agaricales</taxon>
        <taxon>Agaricineae</taxon>
        <taxon>Strophariaceae</taxon>
        <taxon>Pholiota</taxon>
    </lineage>
</organism>
<dbReference type="Pfam" id="PF00856">
    <property type="entry name" value="SET"/>
    <property type="match status" value="1"/>
</dbReference>
<evidence type="ECO:0000313" key="11">
    <source>
        <dbReference type="Proteomes" id="UP000807469"/>
    </source>
</evidence>
<proteinExistence type="predicted"/>
<dbReference type="Pfam" id="PF18264">
    <property type="entry name" value="preSET_CXC"/>
    <property type="match status" value="1"/>
</dbReference>
<dbReference type="PANTHER" id="PTHR45747:SF4">
    <property type="entry name" value="HISTONE-LYSINE N-METHYLTRANSFERASE E(Z)"/>
    <property type="match status" value="1"/>
</dbReference>
<evidence type="ECO:0000256" key="1">
    <source>
        <dbReference type="ARBA" id="ARBA00022603"/>
    </source>
</evidence>
<evidence type="ECO:0000256" key="3">
    <source>
        <dbReference type="ARBA" id="ARBA00022691"/>
    </source>
</evidence>
<dbReference type="InterPro" id="IPR045318">
    <property type="entry name" value="EZH1/2-like"/>
</dbReference>